<evidence type="ECO:0000313" key="2">
    <source>
        <dbReference type="Proteomes" id="UP000257109"/>
    </source>
</evidence>
<organism evidence="1 2">
    <name type="scientific">Mucuna pruriens</name>
    <name type="common">Velvet bean</name>
    <name type="synonym">Dolichos pruriens</name>
    <dbReference type="NCBI Taxonomy" id="157652"/>
    <lineage>
        <taxon>Eukaryota</taxon>
        <taxon>Viridiplantae</taxon>
        <taxon>Streptophyta</taxon>
        <taxon>Embryophyta</taxon>
        <taxon>Tracheophyta</taxon>
        <taxon>Spermatophyta</taxon>
        <taxon>Magnoliopsida</taxon>
        <taxon>eudicotyledons</taxon>
        <taxon>Gunneridae</taxon>
        <taxon>Pentapetalae</taxon>
        <taxon>rosids</taxon>
        <taxon>fabids</taxon>
        <taxon>Fabales</taxon>
        <taxon>Fabaceae</taxon>
        <taxon>Papilionoideae</taxon>
        <taxon>50 kb inversion clade</taxon>
        <taxon>NPAAA clade</taxon>
        <taxon>indigoferoid/millettioid clade</taxon>
        <taxon>Phaseoleae</taxon>
        <taxon>Mucuna</taxon>
    </lineage>
</organism>
<dbReference type="AlphaFoldDB" id="A0A371HIC5"/>
<evidence type="ECO:0000313" key="1">
    <source>
        <dbReference type="EMBL" id="RDY02551.1"/>
    </source>
</evidence>
<comment type="caution">
    <text evidence="1">The sequence shown here is derived from an EMBL/GenBank/DDBJ whole genome shotgun (WGS) entry which is preliminary data.</text>
</comment>
<keyword evidence="2" id="KW-1185">Reference proteome</keyword>
<sequence length="62" mass="7001">MKAFPFSLDGAAKRLVVSIASSIQHMGRHEVLVLGRVLSDIQNCDHQEGNMWDQATFWRNST</sequence>
<feature type="non-terminal residue" evidence="1">
    <location>
        <position position="1"/>
    </location>
</feature>
<dbReference type="Proteomes" id="UP000257109">
    <property type="component" value="Unassembled WGS sequence"/>
</dbReference>
<dbReference type="EMBL" id="QJKJ01002514">
    <property type="protein sequence ID" value="RDY02551.1"/>
    <property type="molecule type" value="Genomic_DNA"/>
</dbReference>
<name>A0A371HIC5_MUCPR</name>
<accession>A0A371HIC5</accession>
<reference evidence="1" key="1">
    <citation type="submission" date="2018-05" db="EMBL/GenBank/DDBJ databases">
        <title>Draft genome of Mucuna pruriens seed.</title>
        <authorList>
            <person name="Nnadi N.E."/>
            <person name="Vos R."/>
            <person name="Hasami M.H."/>
            <person name="Devisetty U.K."/>
            <person name="Aguiy J.C."/>
        </authorList>
    </citation>
    <scope>NUCLEOTIDE SEQUENCE [LARGE SCALE GENOMIC DNA]</scope>
    <source>
        <strain evidence="1">JCA_2017</strain>
    </source>
</reference>
<proteinExistence type="predicted"/>
<gene>
    <name evidence="1" type="ORF">CR513_13982</name>
</gene>
<protein>
    <submittedName>
        <fullName evidence="1">Uncharacterized protein</fullName>
    </submittedName>
</protein>